<sequence length="208" mass="23278">MYWKNLTYLGDSMLLLPTAVLIAVFVFWKSGRWQTALGWLVTFGAAGMIVSISKIMFLGFFIGSRTYNFTGFSGHTTMSSTFWPVLMWMISAQWPTLWRRIMILAGYLLPLAIGFSRLELHAHSPSEVVSGAILGLSLSSIYLFIQRDTVLKAISVMQLALFVIIPAWIMLHGQPATTQQFLAKLSAKLAGIEKPFTRTELLKLHSAN</sequence>
<dbReference type="SMART" id="SM00014">
    <property type="entry name" value="acidPPc"/>
    <property type="match status" value="1"/>
</dbReference>
<dbReference type="RefSeq" id="WP_087489007.1">
    <property type="nucleotide sequence ID" value="NZ_CP015579.1"/>
</dbReference>
<dbReference type="Pfam" id="PF01569">
    <property type="entry name" value="PAP2"/>
    <property type="match status" value="1"/>
</dbReference>
<proteinExistence type="predicted"/>
<dbReference type="Proteomes" id="UP000195814">
    <property type="component" value="Chromosome"/>
</dbReference>
<feature type="transmembrane region" description="Helical" evidence="1">
    <location>
        <begin position="128"/>
        <end position="145"/>
    </location>
</feature>
<feature type="transmembrane region" description="Helical" evidence="1">
    <location>
        <begin position="40"/>
        <end position="63"/>
    </location>
</feature>
<feature type="transmembrane region" description="Helical" evidence="1">
    <location>
        <begin position="6"/>
        <end position="28"/>
    </location>
</feature>
<feature type="transmembrane region" description="Helical" evidence="1">
    <location>
        <begin position="150"/>
        <end position="171"/>
    </location>
</feature>
<protein>
    <recommendedName>
        <fullName evidence="2">Phosphatidic acid phosphatase type 2/haloperoxidase domain-containing protein</fullName>
    </recommendedName>
</protein>
<keyword evidence="1" id="KW-0812">Transmembrane</keyword>
<evidence type="ECO:0000256" key="1">
    <source>
        <dbReference type="SAM" id="Phobius"/>
    </source>
</evidence>
<dbReference type="Gene3D" id="1.20.144.10">
    <property type="entry name" value="Phosphatidic acid phosphatase type 2/haloperoxidase"/>
    <property type="match status" value="1"/>
</dbReference>
<gene>
    <name evidence="3" type="ORF">A7K98_13215</name>
    <name evidence="4" type="ORF">A7K99_13200</name>
</gene>
<dbReference type="InterPro" id="IPR036938">
    <property type="entry name" value="PAP2/HPO_sf"/>
</dbReference>
<dbReference type="EMBL" id="CP015581">
    <property type="protein sequence ID" value="ARU98673.1"/>
    <property type="molecule type" value="Genomic_DNA"/>
</dbReference>
<dbReference type="OrthoDB" id="8590768at2"/>
<keyword evidence="1" id="KW-1133">Transmembrane helix</keyword>
<feature type="domain" description="Phosphatidic acid phosphatase type 2/haloperoxidase" evidence="2">
    <location>
        <begin position="16"/>
        <end position="143"/>
    </location>
</feature>
<evidence type="ECO:0000313" key="5">
    <source>
        <dbReference type="Proteomes" id="UP000195729"/>
    </source>
</evidence>
<dbReference type="Proteomes" id="UP000195729">
    <property type="component" value="Chromosome"/>
</dbReference>
<feature type="transmembrane region" description="Helical" evidence="1">
    <location>
        <begin position="69"/>
        <end position="90"/>
    </location>
</feature>
<keyword evidence="1" id="KW-0472">Membrane</keyword>
<evidence type="ECO:0000313" key="4">
    <source>
        <dbReference type="EMBL" id="ARU98673.1"/>
    </source>
</evidence>
<evidence type="ECO:0000313" key="3">
    <source>
        <dbReference type="EMBL" id="ARU94636.1"/>
    </source>
</evidence>
<accession>A0A1Y0LKR3</accession>
<dbReference type="InterPro" id="IPR000326">
    <property type="entry name" value="PAP2/HPO"/>
</dbReference>
<reference evidence="5 6" key="1">
    <citation type="submission" date="2016-05" db="EMBL/GenBank/DDBJ databases">
        <title>Complete genome sequence of two 2,5-diketo-D-glunonic acid producing strain Tatumella citrea.</title>
        <authorList>
            <person name="Duan C."/>
            <person name="Yang J."/>
            <person name="Yang S."/>
        </authorList>
    </citation>
    <scope>NUCLEOTIDE SEQUENCE [LARGE SCALE GENOMIC DNA]</scope>
    <source>
        <strain evidence="4 5">ATCC 39140</strain>
        <strain evidence="3 6">DSM 13699</strain>
    </source>
</reference>
<dbReference type="SUPFAM" id="SSF48317">
    <property type="entry name" value="Acid phosphatase/Vanadium-dependent haloperoxidase"/>
    <property type="match status" value="1"/>
</dbReference>
<dbReference type="AlphaFoldDB" id="A0A1Y0LKR3"/>
<name>A0A1Y0LKR3_TATCI</name>
<keyword evidence="5" id="KW-1185">Reference proteome</keyword>
<dbReference type="EMBL" id="CP015579">
    <property type="protein sequence ID" value="ARU94636.1"/>
    <property type="molecule type" value="Genomic_DNA"/>
</dbReference>
<evidence type="ECO:0000259" key="2">
    <source>
        <dbReference type="SMART" id="SM00014"/>
    </source>
</evidence>
<organism evidence="3 6">
    <name type="scientific">Tatumella citrea</name>
    <name type="common">Pantoea citrea</name>
    <dbReference type="NCBI Taxonomy" id="53336"/>
    <lineage>
        <taxon>Bacteria</taxon>
        <taxon>Pseudomonadati</taxon>
        <taxon>Pseudomonadota</taxon>
        <taxon>Gammaproteobacteria</taxon>
        <taxon>Enterobacterales</taxon>
        <taxon>Erwiniaceae</taxon>
        <taxon>Tatumella</taxon>
    </lineage>
</organism>
<feature type="transmembrane region" description="Helical" evidence="1">
    <location>
        <begin position="97"/>
        <end position="116"/>
    </location>
</feature>
<dbReference type="KEGG" id="tci:A7K98_13215"/>
<evidence type="ECO:0000313" key="6">
    <source>
        <dbReference type="Proteomes" id="UP000195814"/>
    </source>
</evidence>